<comment type="caution">
    <text evidence="2">The sequence shown here is derived from an EMBL/GenBank/DDBJ whole genome shotgun (WGS) entry which is preliminary data.</text>
</comment>
<proteinExistence type="predicted"/>
<feature type="non-terminal residue" evidence="2">
    <location>
        <position position="1"/>
    </location>
</feature>
<dbReference type="PANTHER" id="PTHR23022">
    <property type="entry name" value="TRANSPOSABLE ELEMENT-RELATED"/>
    <property type="match status" value="1"/>
</dbReference>
<dbReference type="EMBL" id="BTRK01000005">
    <property type="protein sequence ID" value="GMR51004.1"/>
    <property type="molecule type" value="Genomic_DNA"/>
</dbReference>
<dbReference type="AlphaFoldDB" id="A0AAN5CUV0"/>
<keyword evidence="3" id="KW-1185">Reference proteome</keyword>
<dbReference type="Gene3D" id="3.30.420.10">
    <property type="entry name" value="Ribonuclease H-like superfamily/Ribonuclease H"/>
    <property type="match status" value="1"/>
</dbReference>
<dbReference type="Pfam" id="PF13358">
    <property type="entry name" value="DDE_3"/>
    <property type="match status" value="1"/>
</dbReference>
<dbReference type="PANTHER" id="PTHR23022:SF134">
    <property type="entry name" value="TRANSPOSABLE ELEMENT TC1 TRANSPOSASE"/>
    <property type="match status" value="1"/>
</dbReference>
<dbReference type="GO" id="GO:0003676">
    <property type="term" value="F:nucleic acid binding"/>
    <property type="evidence" value="ECO:0007669"/>
    <property type="project" value="InterPro"/>
</dbReference>
<gene>
    <name evidence="2" type="ORF">PMAYCL1PPCAC_21199</name>
</gene>
<organism evidence="2 3">
    <name type="scientific">Pristionchus mayeri</name>
    <dbReference type="NCBI Taxonomy" id="1317129"/>
    <lineage>
        <taxon>Eukaryota</taxon>
        <taxon>Metazoa</taxon>
        <taxon>Ecdysozoa</taxon>
        <taxon>Nematoda</taxon>
        <taxon>Chromadorea</taxon>
        <taxon>Rhabditida</taxon>
        <taxon>Rhabditina</taxon>
        <taxon>Diplogasteromorpha</taxon>
        <taxon>Diplogasteroidea</taxon>
        <taxon>Neodiplogasteridae</taxon>
        <taxon>Pristionchus</taxon>
    </lineage>
</organism>
<feature type="domain" description="Tc1-like transposase DDE" evidence="1">
    <location>
        <begin position="153"/>
        <end position="279"/>
    </location>
</feature>
<protein>
    <recommendedName>
        <fullName evidence="1">Tc1-like transposase DDE domain-containing protein</fullName>
    </recommendedName>
</protein>
<name>A0AAN5CUV0_9BILA</name>
<dbReference type="InterPro" id="IPR052338">
    <property type="entry name" value="Transposase_5"/>
</dbReference>
<feature type="non-terminal residue" evidence="2">
    <location>
        <position position="279"/>
    </location>
</feature>
<dbReference type="InterPro" id="IPR036397">
    <property type="entry name" value="RNaseH_sf"/>
</dbReference>
<evidence type="ECO:0000313" key="2">
    <source>
        <dbReference type="EMBL" id="GMR51004.1"/>
    </source>
</evidence>
<evidence type="ECO:0000313" key="3">
    <source>
        <dbReference type="Proteomes" id="UP001328107"/>
    </source>
</evidence>
<dbReference type="Proteomes" id="UP001328107">
    <property type="component" value="Unassembled WGS sequence"/>
</dbReference>
<evidence type="ECO:0000259" key="1">
    <source>
        <dbReference type="Pfam" id="PF13358"/>
    </source>
</evidence>
<dbReference type="InterPro" id="IPR038717">
    <property type="entry name" value="Tc1-like_DDE_dom"/>
</dbReference>
<sequence length="279" mass="32376">NVARPPLQKDWRDDTAVWREGGDTYQRIVDKSDERGHPISKSMVHRYVNKVFTPHEYKPTSLKDRQMFTEIRDFVLESYLNDSEATLSSIKQTIKGTFDEEISEAVVRRIREECGLICYNTRYGHSVREVNRPLRLSFCEQQIAERNMFTNHVFTDECMVQLSANSRFCFCLRGDVLRRVKSTHKNPVRIMIWGGISWDGPTELILLDPSTKIDSGLYQVMLDSAYKPWARRLFGDNAVLIQDNAPCHSAHNTRAYLEREELKAMDWPAESPDLNAVEI</sequence>
<reference evidence="3" key="1">
    <citation type="submission" date="2022-10" db="EMBL/GenBank/DDBJ databases">
        <title>Genome assembly of Pristionchus species.</title>
        <authorList>
            <person name="Yoshida K."/>
            <person name="Sommer R.J."/>
        </authorList>
    </citation>
    <scope>NUCLEOTIDE SEQUENCE [LARGE SCALE GENOMIC DNA]</scope>
    <source>
        <strain evidence="3">RS5460</strain>
    </source>
</reference>
<accession>A0AAN5CUV0</accession>